<sequence length="456" mass="49952">MHSTGRRTQSGLPISLQGSLRASAKLLASPPGSSVTPFAEQLASARRALGAVTEEPRGLELQPYSEDFEEISYDELRASLFGQSFPSEYDCQNSPPSTLLSRSRSSLSRFKKLSLLSDRSRHSRSRAPATSNNNTDRSDDVSEDSTALILAFPRPPTYRGDFVRRLPQQSIESAPVEDISSVFYSGDPFGKSETPVRTEPEVGVHRREQSPESIDIPHDTRSTSQAEQPSSSKPFVKPLKRLRTLAKASVFHSSRKPTVHEADNAPHIKPSLDTTVEAPPIDSCSHVLPELRFDTVDFSPFLTDTELDGVPVSVGSITEHELEPEPEPKPSPPPGPTAPSTSFPHARFAPRLRIVPYQFVDPSTLSDSPAVPSALPTTQTATPLPPSPSWLSRNVKDVEPHAQVQTPVLYIRPPPSPPLPILPRSALPIRASREDRDSLVFAPQTVQLALTRPRHL</sequence>
<accession>M2QXW7</accession>
<feature type="compositionally biased region" description="Low complexity" evidence="1">
    <location>
        <begin position="372"/>
        <end position="382"/>
    </location>
</feature>
<feature type="region of interest" description="Disordered" evidence="1">
    <location>
        <begin position="254"/>
        <end position="276"/>
    </location>
</feature>
<feature type="region of interest" description="Disordered" evidence="1">
    <location>
        <begin position="185"/>
        <end position="238"/>
    </location>
</feature>
<feature type="compositionally biased region" description="Polar residues" evidence="1">
    <location>
        <begin position="222"/>
        <end position="233"/>
    </location>
</feature>
<reference evidence="2 3" key="1">
    <citation type="journal article" date="2012" name="Proc. Natl. Acad. Sci. U.S.A.">
        <title>Comparative genomics of Ceriporiopsis subvermispora and Phanerochaete chrysosporium provide insight into selective ligninolysis.</title>
        <authorList>
            <person name="Fernandez-Fueyo E."/>
            <person name="Ruiz-Duenas F.J."/>
            <person name="Ferreira P."/>
            <person name="Floudas D."/>
            <person name="Hibbett D.S."/>
            <person name="Canessa P."/>
            <person name="Larrondo L.F."/>
            <person name="James T.Y."/>
            <person name="Seelenfreund D."/>
            <person name="Lobos S."/>
            <person name="Polanco R."/>
            <person name="Tello M."/>
            <person name="Honda Y."/>
            <person name="Watanabe T."/>
            <person name="Watanabe T."/>
            <person name="Ryu J.S."/>
            <person name="Kubicek C.P."/>
            <person name="Schmoll M."/>
            <person name="Gaskell J."/>
            <person name="Hammel K.E."/>
            <person name="St John F.J."/>
            <person name="Vanden Wymelenberg A."/>
            <person name="Sabat G."/>
            <person name="Splinter BonDurant S."/>
            <person name="Syed K."/>
            <person name="Yadav J.S."/>
            <person name="Doddapaneni H."/>
            <person name="Subramanian V."/>
            <person name="Lavin J.L."/>
            <person name="Oguiza J.A."/>
            <person name="Perez G."/>
            <person name="Pisabarro A.G."/>
            <person name="Ramirez L."/>
            <person name="Santoyo F."/>
            <person name="Master E."/>
            <person name="Coutinho P.M."/>
            <person name="Henrissat B."/>
            <person name="Lombard V."/>
            <person name="Magnuson J.K."/>
            <person name="Kuees U."/>
            <person name="Hori C."/>
            <person name="Igarashi K."/>
            <person name="Samejima M."/>
            <person name="Held B.W."/>
            <person name="Barry K.W."/>
            <person name="LaButti K.M."/>
            <person name="Lapidus A."/>
            <person name="Lindquist E.A."/>
            <person name="Lucas S.M."/>
            <person name="Riley R."/>
            <person name="Salamov A.A."/>
            <person name="Hoffmeister D."/>
            <person name="Schwenk D."/>
            <person name="Hadar Y."/>
            <person name="Yarden O."/>
            <person name="de Vries R.P."/>
            <person name="Wiebenga A."/>
            <person name="Stenlid J."/>
            <person name="Eastwood D."/>
            <person name="Grigoriev I.V."/>
            <person name="Berka R.M."/>
            <person name="Blanchette R.A."/>
            <person name="Kersten P."/>
            <person name="Martinez A.T."/>
            <person name="Vicuna R."/>
            <person name="Cullen D."/>
        </authorList>
    </citation>
    <scope>NUCLEOTIDE SEQUENCE [LARGE SCALE GENOMIC DNA]</scope>
    <source>
        <strain evidence="2 3">B</strain>
    </source>
</reference>
<keyword evidence="3" id="KW-1185">Reference proteome</keyword>
<evidence type="ECO:0000256" key="1">
    <source>
        <dbReference type="SAM" id="MobiDB-lite"/>
    </source>
</evidence>
<feature type="region of interest" description="Disordered" evidence="1">
    <location>
        <begin position="318"/>
        <end position="344"/>
    </location>
</feature>
<name>M2QXW7_CERS8</name>
<dbReference type="HOGENOM" id="CLU_599908_0_0_1"/>
<evidence type="ECO:0000313" key="3">
    <source>
        <dbReference type="Proteomes" id="UP000016930"/>
    </source>
</evidence>
<protein>
    <submittedName>
        <fullName evidence="2">Uncharacterized protein</fullName>
    </submittedName>
</protein>
<feature type="compositionally biased region" description="Basic and acidic residues" evidence="1">
    <location>
        <begin position="194"/>
        <end position="221"/>
    </location>
</feature>
<dbReference type="Proteomes" id="UP000016930">
    <property type="component" value="Unassembled WGS sequence"/>
</dbReference>
<organism evidence="2 3">
    <name type="scientific">Ceriporiopsis subvermispora (strain B)</name>
    <name type="common">White-rot fungus</name>
    <name type="synonym">Gelatoporia subvermispora</name>
    <dbReference type="NCBI Taxonomy" id="914234"/>
    <lineage>
        <taxon>Eukaryota</taxon>
        <taxon>Fungi</taxon>
        <taxon>Dikarya</taxon>
        <taxon>Basidiomycota</taxon>
        <taxon>Agaricomycotina</taxon>
        <taxon>Agaricomycetes</taxon>
        <taxon>Polyporales</taxon>
        <taxon>Gelatoporiaceae</taxon>
        <taxon>Gelatoporia</taxon>
    </lineage>
</organism>
<dbReference type="AlphaFoldDB" id="M2QXW7"/>
<feature type="region of interest" description="Disordered" evidence="1">
    <location>
        <begin position="118"/>
        <end position="142"/>
    </location>
</feature>
<evidence type="ECO:0000313" key="2">
    <source>
        <dbReference type="EMBL" id="EMD41958.1"/>
    </source>
</evidence>
<dbReference type="EMBL" id="KB445791">
    <property type="protein sequence ID" value="EMD41958.1"/>
    <property type="molecule type" value="Genomic_DNA"/>
</dbReference>
<feature type="region of interest" description="Disordered" evidence="1">
    <location>
        <begin position="365"/>
        <end position="387"/>
    </location>
</feature>
<proteinExistence type="predicted"/>
<gene>
    <name evidence="2" type="ORF">CERSUDRAFT_90548</name>
</gene>
<feature type="compositionally biased region" description="Basic and acidic residues" evidence="1">
    <location>
        <begin position="318"/>
        <end position="328"/>
    </location>
</feature>